<sequence length="384" mass="43469">MVRGNSLTADLSLLVNNIQYSDLKIKCEDGILHGNRAILAARSDILDRLLYNGMKESLEEQVSFPDIKTSVMKLDNLKDFILDFYKQTCHMENNAPELLSKVVKHLSLPAENVIIDFLVKTVAKIPLDIIEFGRLSFQALQCLLFMTYSEKDILTSNEYSVLRYAILLSAKEVTPEGFSVLKKRLPEWNKIEHGFDIHYERMPDNSNIRASISNKLASLIEYIDLWRINGNVLTDIIEPLDLITQKNMTEAYRFHARRRISYSRGDIKWDKNGCGPDISISSDGRAISCNSEDYRSVRTNYLMNSGIHELCILIEGVGRDEGIGLCCEALDYSSWAGYQANGWVLSSHSGYYHDTTDGGAPNSMSLFNITGYVIFVSLDMDNRA</sequence>
<comment type="caution">
    <text evidence="1">The sequence shown here is derived from an EMBL/GenBank/DDBJ whole genome shotgun (WGS) entry which is preliminary data.</text>
</comment>
<feature type="non-terminal residue" evidence="1">
    <location>
        <position position="384"/>
    </location>
</feature>
<gene>
    <name evidence="1" type="ORF">ACOLOM_LOCUS9047</name>
</gene>
<dbReference type="EMBL" id="CAJVPT010025165">
    <property type="protein sequence ID" value="CAG8673734.1"/>
    <property type="molecule type" value="Genomic_DNA"/>
</dbReference>
<reference evidence="1" key="1">
    <citation type="submission" date="2021-06" db="EMBL/GenBank/DDBJ databases">
        <authorList>
            <person name="Kallberg Y."/>
            <person name="Tangrot J."/>
            <person name="Rosling A."/>
        </authorList>
    </citation>
    <scope>NUCLEOTIDE SEQUENCE</scope>
    <source>
        <strain evidence="1">CL356</strain>
    </source>
</reference>
<name>A0ACA9NS98_9GLOM</name>
<accession>A0ACA9NS98</accession>
<dbReference type="Proteomes" id="UP000789525">
    <property type="component" value="Unassembled WGS sequence"/>
</dbReference>
<keyword evidence="2" id="KW-1185">Reference proteome</keyword>
<evidence type="ECO:0000313" key="1">
    <source>
        <dbReference type="EMBL" id="CAG8673734.1"/>
    </source>
</evidence>
<evidence type="ECO:0000313" key="2">
    <source>
        <dbReference type="Proteomes" id="UP000789525"/>
    </source>
</evidence>
<protein>
    <submittedName>
        <fullName evidence="1">9305_t:CDS:1</fullName>
    </submittedName>
</protein>
<organism evidence="1 2">
    <name type="scientific">Acaulospora colombiana</name>
    <dbReference type="NCBI Taxonomy" id="27376"/>
    <lineage>
        <taxon>Eukaryota</taxon>
        <taxon>Fungi</taxon>
        <taxon>Fungi incertae sedis</taxon>
        <taxon>Mucoromycota</taxon>
        <taxon>Glomeromycotina</taxon>
        <taxon>Glomeromycetes</taxon>
        <taxon>Diversisporales</taxon>
        <taxon>Acaulosporaceae</taxon>
        <taxon>Acaulospora</taxon>
    </lineage>
</organism>
<proteinExistence type="predicted"/>